<dbReference type="GO" id="GO:0016075">
    <property type="term" value="P:rRNA catabolic process"/>
    <property type="evidence" value="ECO:0007669"/>
    <property type="project" value="TreeGrafter"/>
</dbReference>
<protein>
    <recommendedName>
        <fullName evidence="1">mRNA interferase</fullName>
        <ecNumber evidence="1">3.1.-.-</ecNumber>
    </recommendedName>
</protein>
<proteinExistence type="inferred from homology"/>
<dbReference type="EC" id="3.1.-.-" evidence="1"/>
<organism evidence="2 3">
    <name type="scientific">Neolewinella marina</name>
    <dbReference type="NCBI Taxonomy" id="438751"/>
    <lineage>
        <taxon>Bacteria</taxon>
        <taxon>Pseudomonadati</taxon>
        <taxon>Bacteroidota</taxon>
        <taxon>Saprospiria</taxon>
        <taxon>Saprospirales</taxon>
        <taxon>Lewinellaceae</taxon>
        <taxon>Neolewinella</taxon>
    </lineage>
</organism>
<dbReference type="AlphaFoldDB" id="A0A2G0CDK4"/>
<dbReference type="GO" id="GO:0003677">
    <property type="term" value="F:DNA binding"/>
    <property type="evidence" value="ECO:0007669"/>
    <property type="project" value="InterPro"/>
</dbReference>
<comment type="function">
    <text evidence="1">Toxic component of a type II toxin-antitoxin (TA) system.</text>
</comment>
<keyword evidence="3" id="KW-1185">Reference proteome</keyword>
<dbReference type="PANTHER" id="PTHR33988">
    <property type="entry name" value="ENDORIBONUCLEASE MAZF-RELATED"/>
    <property type="match status" value="1"/>
</dbReference>
<evidence type="ECO:0000313" key="2">
    <source>
        <dbReference type="EMBL" id="PHK98054.1"/>
    </source>
</evidence>
<comment type="similarity">
    <text evidence="1">Belongs to the PemK/MazF family.</text>
</comment>
<keyword evidence="1" id="KW-0378">Hydrolase</keyword>
<dbReference type="InterPro" id="IPR011067">
    <property type="entry name" value="Plasmid_toxin/cell-grow_inhib"/>
</dbReference>
<keyword evidence="1" id="KW-0540">Nuclease</keyword>
<dbReference type="OrthoDB" id="9808744at2"/>
<dbReference type="Proteomes" id="UP000226437">
    <property type="component" value="Unassembled WGS sequence"/>
</dbReference>
<keyword evidence="1" id="KW-0255">Endonuclease</keyword>
<evidence type="ECO:0000313" key="3">
    <source>
        <dbReference type="Proteomes" id="UP000226437"/>
    </source>
</evidence>
<name>A0A2G0CDK4_9BACT</name>
<dbReference type="Pfam" id="PF02452">
    <property type="entry name" value="PemK_toxin"/>
    <property type="match status" value="1"/>
</dbReference>
<dbReference type="GO" id="GO:0006402">
    <property type="term" value="P:mRNA catabolic process"/>
    <property type="evidence" value="ECO:0007669"/>
    <property type="project" value="TreeGrafter"/>
</dbReference>
<evidence type="ECO:0000256" key="1">
    <source>
        <dbReference type="PIRNR" id="PIRNR033490"/>
    </source>
</evidence>
<dbReference type="RefSeq" id="WP_099106952.1">
    <property type="nucleotide sequence ID" value="NZ_JAATJF010000002.1"/>
</dbReference>
<dbReference type="InterPro" id="IPR003477">
    <property type="entry name" value="PemK-like"/>
</dbReference>
<dbReference type="SUPFAM" id="SSF50118">
    <property type="entry name" value="Cell growth inhibitor/plasmid maintenance toxic component"/>
    <property type="match status" value="1"/>
</dbReference>
<gene>
    <name evidence="2" type="ORF">CGL56_12750</name>
</gene>
<dbReference type="EMBL" id="PDLO01000005">
    <property type="protein sequence ID" value="PHK98054.1"/>
    <property type="molecule type" value="Genomic_DNA"/>
</dbReference>
<comment type="caution">
    <text evidence="2">The sequence shown here is derived from an EMBL/GenBank/DDBJ whole genome shotgun (WGS) entry which is preliminary data.</text>
</comment>
<dbReference type="Gene3D" id="2.30.30.110">
    <property type="match status" value="1"/>
</dbReference>
<dbReference type="GO" id="GO:0016787">
    <property type="term" value="F:hydrolase activity"/>
    <property type="evidence" value="ECO:0007669"/>
    <property type="project" value="UniProtKB-KW"/>
</dbReference>
<dbReference type="GO" id="GO:0004521">
    <property type="term" value="F:RNA endonuclease activity"/>
    <property type="evidence" value="ECO:0007669"/>
    <property type="project" value="TreeGrafter"/>
</dbReference>
<dbReference type="PIRSF" id="PIRSF033490">
    <property type="entry name" value="MazF"/>
    <property type="match status" value="1"/>
</dbReference>
<reference evidence="2 3" key="1">
    <citation type="submission" date="2017-10" db="EMBL/GenBank/DDBJ databases">
        <title>The draft genome sequence of Lewinella marina KCTC 32374.</title>
        <authorList>
            <person name="Wang K."/>
        </authorList>
    </citation>
    <scope>NUCLEOTIDE SEQUENCE [LARGE SCALE GENOMIC DNA]</scope>
    <source>
        <strain evidence="2 3">MKG-38</strain>
    </source>
</reference>
<accession>A0A2G0CDK4</accession>
<sequence>MKRGEIWLINLDPTVGAEIAKKRPALIVSADGAGKLPLRIVAPITNWKQHYQLVPWMVRLPGDDRTGLDKDSSADCFQVRSISEKRMILKIGEVSEAQLAEAAAALETVLGIAD</sequence>